<evidence type="ECO:0008006" key="6">
    <source>
        <dbReference type="Google" id="ProtNLM"/>
    </source>
</evidence>
<evidence type="ECO:0000313" key="4">
    <source>
        <dbReference type="Proteomes" id="UP000004671"/>
    </source>
</evidence>
<proteinExistence type="predicted"/>
<dbReference type="HOGENOM" id="CLU_1080442_0_0_0"/>
<evidence type="ECO:0000313" key="2">
    <source>
        <dbReference type="EMBL" id="APF19662.1"/>
    </source>
</evidence>
<keyword evidence="4" id="KW-1185">Reference proteome</keyword>
<dbReference type="AlphaFoldDB" id="H1XXV5"/>
<keyword evidence="1" id="KW-0732">Signal</keyword>
<gene>
    <name evidence="2" type="ORF">Cabys_2914</name>
    <name evidence="3" type="ORF">Calab_0125</name>
</gene>
<dbReference type="RefSeq" id="WP_006926659.1">
    <property type="nucleotide sequence ID" value="NZ_CM001402.1"/>
</dbReference>
<sequence precursor="true">MKRALVYLTLQIILFSLFSCASQMRPVLVQDYYEEFGGKNLIVNVKMKNLDYDGKTVYGVPSEQHENVFAVLFKSKDESSNYDTNYGNTITIEKNHIEMVKNSNEKKAAISVEKYFYTKLSPLGCIFATLNSLPCTYYFDELRITKDEKGKWGGNKIGMDFIHKKEIHEKIFITNIGNAPTKTPFIVVETLPDFLKFKSAKYIKKNCVQNVTYDIHEIGNKQVLIFKIYPNSKKGFNSNDQISILLDLQPLPENLNT</sequence>
<evidence type="ECO:0000313" key="5">
    <source>
        <dbReference type="Proteomes" id="UP000183868"/>
    </source>
</evidence>
<dbReference type="PROSITE" id="PS51257">
    <property type="entry name" value="PROKAR_LIPOPROTEIN"/>
    <property type="match status" value="1"/>
</dbReference>
<dbReference type="STRING" id="880073.Cabys_2914"/>
<evidence type="ECO:0000313" key="3">
    <source>
        <dbReference type="EMBL" id="EHO39778.1"/>
    </source>
</evidence>
<accession>H1XXV5</accession>
<reference evidence="2 5" key="2">
    <citation type="submission" date="2016-11" db="EMBL/GenBank/DDBJ databases">
        <title>Genomic analysis of Caldithrix abyssi and proposal of a novel bacterial phylum Caldithrichaeota.</title>
        <authorList>
            <person name="Kublanov I."/>
            <person name="Sigalova O."/>
            <person name="Gavrilov S."/>
            <person name="Lebedinsky A."/>
            <person name="Ivanova N."/>
            <person name="Daum C."/>
            <person name="Reddy T."/>
            <person name="Klenk H.P."/>
            <person name="Goker M."/>
            <person name="Reva O."/>
            <person name="Miroshnichenko M."/>
            <person name="Kyprides N."/>
            <person name="Woyke T."/>
            <person name="Gelfand M."/>
        </authorList>
    </citation>
    <scope>NUCLEOTIDE SEQUENCE [LARGE SCALE GENOMIC DNA]</scope>
    <source>
        <strain evidence="2 5">LF13</strain>
    </source>
</reference>
<dbReference type="PaxDb" id="880073-Calab_0125"/>
<dbReference type="KEGG" id="caby:Cabys_2914"/>
<reference evidence="3 4" key="1">
    <citation type="submission" date="2011-09" db="EMBL/GenBank/DDBJ databases">
        <title>The permanent draft genome of Caldithrix abyssi DSM 13497.</title>
        <authorList>
            <consortium name="US DOE Joint Genome Institute (JGI-PGF)"/>
            <person name="Lucas S."/>
            <person name="Han J."/>
            <person name="Lapidus A."/>
            <person name="Bruce D."/>
            <person name="Goodwin L."/>
            <person name="Pitluck S."/>
            <person name="Peters L."/>
            <person name="Kyrpides N."/>
            <person name="Mavromatis K."/>
            <person name="Ivanova N."/>
            <person name="Mikhailova N."/>
            <person name="Chertkov O."/>
            <person name="Detter J.C."/>
            <person name="Tapia R."/>
            <person name="Han C."/>
            <person name="Land M."/>
            <person name="Hauser L."/>
            <person name="Markowitz V."/>
            <person name="Cheng J.-F."/>
            <person name="Hugenholtz P."/>
            <person name="Woyke T."/>
            <person name="Wu D."/>
            <person name="Spring S."/>
            <person name="Brambilla E."/>
            <person name="Klenk H.-P."/>
            <person name="Eisen J.A."/>
        </authorList>
    </citation>
    <scope>NUCLEOTIDE SEQUENCE [LARGE SCALE GENOMIC DNA]</scope>
    <source>
        <strain evidence="3 4">DSM 13497</strain>
    </source>
</reference>
<name>H1XXV5_CALAY</name>
<organism evidence="3 4">
    <name type="scientific">Caldithrix abyssi DSM 13497</name>
    <dbReference type="NCBI Taxonomy" id="880073"/>
    <lineage>
        <taxon>Bacteria</taxon>
        <taxon>Pseudomonadati</taxon>
        <taxon>Calditrichota</taxon>
        <taxon>Calditrichia</taxon>
        <taxon>Calditrichales</taxon>
        <taxon>Calditrichaceae</taxon>
        <taxon>Caldithrix</taxon>
    </lineage>
</organism>
<feature type="chain" id="PRO_5010834683" description="DUF4352 domain-containing protein" evidence="1">
    <location>
        <begin position="22"/>
        <end position="257"/>
    </location>
</feature>
<dbReference type="InParanoid" id="H1XXV5"/>
<protein>
    <recommendedName>
        <fullName evidence="6">DUF4352 domain-containing protein</fullName>
    </recommendedName>
</protein>
<dbReference type="Proteomes" id="UP000183868">
    <property type="component" value="Chromosome"/>
</dbReference>
<dbReference type="EMBL" id="CP018099">
    <property type="protein sequence ID" value="APF19662.1"/>
    <property type="molecule type" value="Genomic_DNA"/>
</dbReference>
<dbReference type="EMBL" id="CM001402">
    <property type="protein sequence ID" value="EHO39778.1"/>
    <property type="molecule type" value="Genomic_DNA"/>
</dbReference>
<evidence type="ECO:0000256" key="1">
    <source>
        <dbReference type="SAM" id="SignalP"/>
    </source>
</evidence>
<feature type="signal peptide" evidence="1">
    <location>
        <begin position="1"/>
        <end position="21"/>
    </location>
</feature>
<dbReference type="Proteomes" id="UP000004671">
    <property type="component" value="Chromosome"/>
</dbReference>